<reference evidence="2" key="1">
    <citation type="journal article" date="2011" name="Nat. Commun.">
        <title>Effector diversification within compartments of the Leptosphaeria maculans genome affected by Repeat-Induced Point mutations.</title>
        <authorList>
            <person name="Rouxel T."/>
            <person name="Grandaubert J."/>
            <person name="Hane J.K."/>
            <person name="Hoede C."/>
            <person name="van de Wouw A.P."/>
            <person name="Couloux A."/>
            <person name="Dominguez V."/>
            <person name="Anthouard V."/>
            <person name="Bally P."/>
            <person name="Bourras S."/>
            <person name="Cozijnsen A.J."/>
            <person name="Ciuffetti L.M."/>
            <person name="Degrave A."/>
            <person name="Dilmaghani A."/>
            <person name="Duret L."/>
            <person name="Fudal I."/>
            <person name="Goodwin S.B."/>
            <person name="Gout L."/>
            <person name="Glaser N."/>
            <person name="Linglin J."/>
            <person name="Kema G.H.J."/>
            <person name="Lapalu N."/>
            <person name="Lawrence C.B."/>
            <person name="May K."/>
            <person name="Meyer M."/>
            <person name="Ollivier B."/>
            <person name="Poulain J."/>
            <person name="Schoch C.L."/>
            <person name="Simon A."/>
            <person name="Spatafora J.W."/>
            <person name="Stachowiak A."/>
            <person name="Turgeon B.G."/>
            <person name="Tyler B.M."/>
            <person name="Vincent D."/>
            <person name="Weissenbach J."/>
            <person name="Amselem J."/>
            <person name="Quesneville H."/>
            <person name="Oliver R.P."/>
            <person name="Wincker P."/>
            <person name="Balesdent M.-H."/>
            <person name="Howlett B.J."/>
        </authorList>
    </citation>
    <scope>NUCLEOTIDE SEQUENCE [LARGE SCALE GENOMIC DNA]</scope>
    <source>
        <strain evidence="2">JN3 / isolate v23.1.3 / race Av1-4-5-6-7-8</strain>
    </source>
</reference>
<evidence type="ECO:0000313" key="2">
    <source>
        <dbReference type="Proteomes" id="UP000002668"/>
    </source>
</evidence>
<dbReference type="EMBL" id="FP929064">
    <property type="protein sequence ID" value="CBX90556.1"/>
    <property type="molecule type" value="Genomic_DNA"/>
</dbReference>
<dbReference type="AlphaFoldDB" id="E4ZGY6"/>
<name>E4ZGY6_LEPMJ</name>
<dbReference type="HOGENOM" id="CLU_1603019_0_0_1"/>
<dbReference type="VEuPathDB" id="FungiDB:LEMA_P066820.1"/>
<evidence type="ECO:0000313" key="1">
    <source>
        <dbReference type="EMBL" id="CBX90556.1"/>
    </source>
</evidence>
<keyword evidence="2" id="KW-1185">Reference proteome</keyword>
<accession>E4ZGY6</accession>
<protein>
    <submittedName>
        <fullName evidence="1">Uncharacterized protein</fullName>
    </submittedName>
</protein>
<sequence>MGLEWETQRLGDAGVIEGKMQVCPVRSFVTSSKWDFHGQGGWSMKALCSQTSKRPPTWTTSTCSRYPNPAFPSPDTRWISRGSMFGAALVPAATRLARSRLLERLPACQHAKTRRNKTKAKNLEILGSQPSARQSSPQYLPCWVDAIVAHVVLAYRVIGLENDANR</sequence>
<dbReference type="InParanoid" id="E4ZGY6"/>
<organism evidence="1 2">
    <name type="scientific">Leptosphaeria maculans (strain JN3 / isolate v23.1.3 / race Av1-4-5-6-7-8)</name>
    <name type="common">Blackleg fungus</name>
    <name type="synonym">Phoma lingam</name>
    <dbReference type="NCBI Taxonomy" id="985895"/>
    <lineage>
        <taxon>Eukaryota</taxon>
        <taxon>Fungi</taxon>
        <taxon>Dikarya</taxon>
        <taxon>Ascomycota</taxon>
        <taxon>Pezizomycotina</taxon>
        <taxon>Dothideomycetes</taxon>
        <taxon>Pleosporomycetidae</taxon>
        <taxon>Pleosporales</taxon>
        <taxon>Pleosporineae</taxon>
        <taxon>Leptosphaeriaceae</taxon>
        <taxon>Plenodomus</taxon>
        <taxon>Plenodomus lingam/Leptosphaeria maculans species complex</taxon>
    </lineage>
</organism>
<gene>
    <name evidence="1" type="ORF">LEMA_P066820.1</name>
</gene>
<proteinExistence type="predicted"/>
<dbReference type="Proteomes" id="UP000002668">
    <property type="component" value="Genome"/>
</dbReference>